<accession>A0A6J0GHL7</accession>
<comment type="similarity">
    <text evidence="2">Belongs to the TMEM192 family.</text>
</comment>
<evidence type="ECO:0000256" key="6">
    <source>
        <dbReference type="ARBA" id="ARBA00023136"/>
    </source>
</evidence>
<dbReference type="PANTHER" id="PTHR31592:SF1">
    <property type="entry name" value="TRANSMEMBRANE PROTEIN 192"/>
    <property type="match status" value="1"/>
</dbReference>
<organism evidence="8 9">
    <name type="scientific">Lepidothrix coronata</name>
    <name type="common">blue-crowned manakin</name>
    <dbReference type="NCBI Taxonomy" id="321398"/>
    <lineage>
        <taxon>Eukaryota</taxon>
        <taxon>Metazoa</taxon>
        <taxon>Chordata</taxon>
        <taxon>Craniata</taxon>
        <taxon>Vertebrata</taxon>
        <taxon>Euteleostomi</taxon>
        <taxon>Archelosauria</taxon>
        <taxon>Archosauria</taxon>
        <taxon>Dinosauria</taxon>
        <taxon>Saurischia</taxon>
        <taxon>Theropoda</taxon>
        <taxon>Coelurosauria</taxon>
        <taxon>Aves</taxon>
        <taxon>Neognathae</taxon>
        <taxon>Neoaves</taxon>
        <taxon>Telluraves</taxon>
        <taxon>Australaves</taxon>
        <taxon>Passeriformes</taxon>
        <taxon>Pipridae</taxon>
        <taxon>Lepidothrix</taxon>
    </lineage>
</organism>
<keyword evidence="4 7" id="KW-0812">Transmembrane</keyword>
<reference evidence="9" key="1">
    <citation type="submission" date="2025-08" db="UniProtKB">
        <authorList>
            <consortium name="RefSeq"/>
        </authorList>
    </citation>
    <scope>IDENTIFICATION</scope>
</reference>
<dbReference type="AlphaFoldDB" id="A0A6J0GHL7"/>
<dbReference type="InterPro" id="IPR029399">
    <property type="entry name" value="TMEM192"/>
</dbReference>
<feature type="transmembrane region" description="Helical" evidence="7">
    <location>
        <begin position="52"/>
        <end position="76"/>
    </location>
</feature>
<keyword evidence="8" id="KW-1185">Reference proteome</keyword>
<evidence type="ECO:0000256" key="3">
    <source>
        <dbReference type="ARBA" id="ARBA00014635"/>
    </source>
</evidence>
<protein>
    <recommendedName>
        <fullName evidence="3">Transmembrane protein 192</fullName>
    </recommendedName>
</protein>
<comment type="subcellular location">
    <subcellularLocation>
        <location evidence="1">Membrane</location>
        <topology evidence="1">Multi-pass membrane protein</topology>
    </subcellularLocation>
</comment>
<dbReference type="RefSeq" id="XP_017661423.1">
    <property type="nucleotide sequence ID" value="XM_017805934.1"/>
</dbReference>
<keyword evidence="5 7" id="KW-1133">Transmembrane helix</keyword>
<feature type="transmembrane region" description="Helical" evidence="7">
    <location>
        <begin position="146"/>
        <end position="166"/>
    </location>
</feature>
<proteinExistence type="inferred from homology"/>
<dbReference type="PANTHER" id="PTHR31592">
    <property type="entry name" value="TRANSMEMBRANE PROTEIN 192"/>
    <property type="match status" value="1"/>
</dbReference>
<dbReference type="CTD" id="201931"/>
<name>A0A6J0GHL7_9PASS</name>
<dbReference type="Pfam" id="PF14802">
    <property type="entry name" value="TMEM192"/>
    <property type="match status" value="1"/>
</dbReference>
<evidence type="ECO:0000256" key="7">
    <source>
        <dbReference type="SAM" id="Phobius"/>
    </source>
</evidence>
<evidence type="ECO:0000256" key="4">
    <source>
        <dbReference type="ARBA" id="ARBA00022692"/>
    </source>
</evidence>
<gene>
    <name evidence="9" type="primary">TMEM192</name>
</gene>
<dbReference type="GO" id="GO:0005765">
    <property type="term" value="C:lysosomal membrane"/>
    <property type="evidence" value="ECO:0007669"/>
    <property type="project" value="TreeGrafter"/>
</dbReference>
<evidence type="ECO:0000313" key="8">
    <source>
        <dbReference type="Proteomes" id="UP000504624"/>
    </source>
</evidence>
<keyword evidence="6 7" id="KW-0472">Membrane</keyword>
<dbReference type="Proteomes" id="UP000504624">
    <property type="component" value="Unplaced"/>
</dbReference>
<evidence type="ECO:0000256" key="5">
    <source>
        <dbReference type="ARBA" id="ARBA00022989"/>
    </source>
</evidence>
<evidence type="ECO:0000313" key="9">
    <source>
        <dbReference type="RefSeq" id="XP_017661423.1"/>
    </source>
</evidence>
<dbReference type="GO" id="GO:0005770">
    <property type="term" value="C:late endosome"/>
    <property type="evidence" value="ECO:0007669"/>
    <property type="project" value="TreeGrafter"/>
</dbReference>
<evidence type="ECO:0000256" key="2">
    <source>
        <dbReference type="ARBA" id="ARBA00006314"/>
    </source>
</evidence>
<evidence type="ECO:0000256" key="1">
    <source>
        <dbReference type="ARBA" id="ARBA00004141"/>
    </source>
</evidence>
<feature type="transmembrane region" description="Helical" evidence="7">
    <location>
        <begin position="96"/>
        <end position="119"/>
    </location>
</feature>
<dbReference type="OrthoDB" id="6277625at2759"/>
<feature type="transmembrane region" description="Helical" evidence="7">
    <location>
        <begin position="172"/>
        <end position="195"/>
    </location>
</feature>
<dbReference type="GeneID" id="108493000"/>
<sequence length="274" mass="31244">MAVTAGRRRQDLDNGSLEITQSLEDDPLLDAPLVSSHTLHSQLRPRFHSIPAVLLANFLLLIHVAFVVLAFLAAMFCSYPNPNQDKCPGNYTHPLKVQTVIIIAKVILWILHVVFERYVQHHHSQVRRRGYFAIYRSTKHLKRLPLLIHSTGNTALLLILSVQHSFPDHSKVYLYLILGVLGLELISSLTCLVIYTGERVKISNFNRAKPRPDIIEEEKMYAYPSHVTSEIGFRENSSLEEIVEKQGDVIEYLQRHNALLSKRLLALTSQQIKT</sequence>